<comment type="caution">
    <text evidence="8">The sequence shown here is derived from an EMBL/GenBank/DDBJ whole genome shotgun (WGS) entry which is preliminary data.</text>
</comment>
<dbReference type="PANTHER" id="PTHR10218:SF85">
    <property type="entry name" value="GUANINE NUCLEOTIDE-BINDING PROTEIN SUBUNIT ALPHA-13"/>
    <property type="match status" value="1"/>
</dbReference>
<dbReference type="FunFam" id="3.40.50.300:FF:000692">
    <property type="entry name" value="Guanine nucleotide-binding protein subunit alpha"/>
    <property type="match status" value="1"/>
</dbReference>
<feature type="binding site" evidence="6">
    <location>
        <begin position="371"/>
        <end position="377"/>
    </location>
    <ligand>
        <name>GTP</name>
        <dbReference type="ChEBI" id="CHEBI:37565"/>
    </ligand>
</feature>
<keyword evidence="4 6" id="KW-0342">GTP-binding</keyword>
<keyword evidence="2 6" id="KW-0547">Nucleotide-binding</keyword>
<dbReference type="GO" id="GO:0007266">
    <property type="term" value="P:Rho protein signal transduction"/>
    <property type="evidence" value="ECO:0007669"/>
    <property type="project" value="TreeGrafter"/>
</dbReference>
<dbReference type="GO" id="GO:0005834">
    <property type="term" value="C:heterotrimeric G-protein complex"/>
    <property type="evidence" value="ECO:0007669"/>
    <property type="project" value="TreeGrafter"/>
</dbReference>
<dbReference type="Proteomes" id="UP000324091">
    <property type="component" value="Chromosome 1"/>
</dbReference>
<evidence type="ECO:0000256" key="3">
    <source>
        <dbReference type="ARBA" id="ARBA00022842"/>
    </source>
</evidence>
<dbReference type="GO" id="GO:0031752">
    <property type="term" value="F:D5 dopamine receptor binding"/>
    <property type="evidence" value="ECO:0007669"/>
    <property type="project" value="TreeGrafter"/>
</dbReference>
<dbReference type="GO" id="GO:0005737">
    <property type="term" value="C:cytoplasm"/>
    <property type="evidence" value="ECO:0007669"/>
    <property type="project" value="TreeGrafter"/>
</dbReference>
<dbReference type="FunFam" id="3.40.50.300:FF:000754">
    <property type="entry name" value="Guanine nucleotide-binding protein subunit alpha-13"/>
    <property type="match status" value="1"/>
</dbReference>
<feature type="binding site" evidence="6">
    <location>
        <position position="523"/>
    </location>
    <ligand>
        <name>GTP</name>
        <dbReference type="ChEBI" id="CHEBI:37565"/>
    </ligand>
</feature>
<sequence length="551" mass="62437">MADFLPTRSVLKVCLPVCLLNSSEVEQLRKSKEIDRCLSREKTYVKRLVKILLLGAGESGKSTFLKQMRIIHGQDFDQQAREEFRATIYSNVIKGKRGQVCCSAAFVALVAQKSLKLPRTFRFSVLVNMARKGRLPRRPAAVASLGCSAAGRAGARRGLRGLHGPRDARMRVLVDARGKLHIPWGDKDNQQHGDSLMAFDTRSAKMASGQLETSVFLQYLPAIQALWADSGIQNAYDRRREFQLARRCRSSPAWIWWDAALLLHAQHALAGDELKISSSVRFRLEPRRNLWPENNAAIKGPASANKASGGPEEAYPGFCCHLCLHVQSGTIKECVSSCSLVSGPGESVKYFLDDLDKLGDPTYVPSQQDILLARKPTKGIHEYDFEIKNVPFKMVDVGGQRSERRRWFECFDSVTSILFLVSSSEYDQVLMEDRQTNRLRESLDIFETIVNNRVFVNVSIILFLNKTDLLEEKVQSVPLKDYFPEYTGPEHSLADIQAFMVECFRARRRDATQKPLYHHFTTAINTENIRLVFRDVKDTILHDNLKQLMLQ</sequence>
<evidence type="ECO:0000313" key="8">
    <source>
        <dbReference type="EMBL" id="TWW82248.1"/>
    </source>
</evidence>
<dbReference type="GO" id="GO:0031526">
    <property type="term" value="C:brush border membrane"/>
    <property type="evidence" value="ECO:0007669"/>
    <property type="project" value="TreeGrafter"/>
</dbReference>
<accession>A0A5C6PTK9</accession>
<reference evidence="8 9" key="1">
    <citation type="submission" date="2019-04" db="EMBL/GenBank/DDBJ databases">
        <title>Chromosome genome assembly for Takifugu flavidus.</title>
        <authorList>
            <person name="Xiao S."/>
        </authorList>
    </citation>
    <scope>NUCLEOTIDE SEQUENCE [LARGE SCALE GENOMIC DNA]</scope>
    <source>
        <strain evidence="8">HTHZ2018</strain>
        <tissue evidence="8">Muscle</tissue>
    </source>
</reference>
<evidence type="ECO:0000256" key="7">
    <source>
        <dbReference type="PIRSR" id="PIRSR601019-2"/>
    </source>
</evidence>
<dbReference type="CDD" id="cd00066">
    <property type="entry name" value="G-alpha"/>
    <property type="match status" value="1"/>
</dbReference>
<dbReference type="PROSITE" id="PS51882">
    <property type="entry name" value="G_ALPHA"/>
    <property type="match status" value="1"/>
</dbReference>
<dbReference type="EMBL" id="RHFK02000001">
    <property type="protein sequence ID" value="TWW82248.1"/>
    <property type="molecule type" value="Genomic_DNA"/>
</dbReference>
<evidence type="ECO:0000256" key="1">
    <source>
        <dbReference type="ARBA" id="ARBA00022723"/>
    </source>
</evidence>
<feature type="binding site" evidence="7">
    <location>
        <position position="377"/>
    </location>
    <ligand>
        <name>Mg(2+)</name>
        <dbReference type="ChEBI" id="CHEBI:18420"/>
    </ligand>
</feature>
<dbReference type="SUPFAM" id="SSF52540">
    <property type="entry name" value="P-loop containing nucleoside triphosphate hydrolases"/>
    <property type="match status" value="1"/>
</dbReference>
<evidence type="ECO:0000256" key="4">
    <source>
        <dbReference type="ARBA" id="ARBA00023134"/>
    </source>
</evidence>
<keyword evidence="3 7" id="KW-0460">Magnesium</keyword>
<keyword evidence="9" id="KW-1185">Reference proteome</keyword>
<feature type="binding site" evidence="6">
    <location>
        <begin position="396"/>
        <end position="400"/>
    </location>
    <ligand>
        <name>GTP</name>
        <dbReference type="ChEBI" id="CHEBI:37565"/>
    </ligand>
</feature>
<evidence type="ECO:0000256" key="2">
    <source>
        <dbReference type="ARBA" id="ARBA00022741"/>
    </source>
</evidence>
<gene>
    <name evidence="8" type="ORF">D4764_01G0020630</name>
</gene>
<proteinExistence type="predicted"/>
<dbReference type="SUPFAM" id="SSF47895">
    <property type="entry name" value="Transducin (alpha subunit), insertion domain"/>
    <property type="match status" value="2"/>
</dbReference>
<dbReference type="SMART" id="SM00275">
    <property type="entry name" value="G_alpha"/>
    <property type="match status" value="1"/>
</dbReference>
<dbReference type="GO" id="GO:0005525">
    <property type="term" value="F:GTP binding"/>
    <property type="evidence" value="ECO:0007669"/>
    <property type="project" value="UniProtKB-KW"/>
</dbReference>
<dbReference type="PRINTS" id="PR00318">
    <property type="entry name" value="GPROTEINA"/>
</dbReference>
<dbReference type="Pfam" id="PF00503">
    <property type="entry name" value="G-alpha"/>
    <property type="match status" value="2"/>
</dbReference>
<dbReference type="Gene3D" id="1.10.400.10">
    <property type="entry name" value="GI Alpha 1, domain 2-like"/>
    <property type="match status" value="1"/>
</dbReference>
<dbReference type="InterPro" id="IPR027417">
    <property type="entry name" value="P-loop_NTPase"/>
</dbReference>
<dbReference type="AlphaFoldDB" id="A0A5C6PTK9"/>
<dbReference type="GO" id="GO:0046872">
    <property type="term" value="F:metal ion binding"/>
    <property type="evidence" value="ECO:0007669"/>
    <property type="project" value="UniProtKB-KW"/>
</dbReference>
<keyword evidence="5" id="KW-0807">Transducer</keyword>
<dbReference type="GO" id="GO:0003924">
    <property type="term" value="F:GTPase activity"/>
    <property type="evidence" value="ECO:0007669"/>
    <property type="project" value="InterPro"/>
</dbReference>
<protein>
    <submittedName>
        <fullName evidence="8">Guanine nucleotide-binding protein subunit alpha-13</fullName>
    </submittedName>
</protein>
<dbReference type="InterPro" id="IPR011025">
    <property type="entry name" value="GproteinA_insert"/>
</dbReference>
<dbReference type="Gene3D" id="3.40.50.300">
    <property type="entry name" value="P-loop containing nucleotide triphosphate hydrolases"/>
    <property type="match status" value="2"/>
</dbReference>
<evidence type="ECO:0000256" key="5">
    <source>
        <dbReference type="ARBA" id="ARBA00023224"/>
    </source>
</evidence>
<dbReference type="GO" id="GO:0007189">
    <property type="term" value="P:adenylate cyclase-activating G protein-coupled receptor signaling pathway"/>
    <property type="evidence" value="ECO:0007669"/>
    <property type="project" value="TreeGrafter"/>
</dbReference>
<evidence type="ECO:0000313" key="9">
    <source>
        <dbReference type="Proteomes" id="UP000324091"/>
    </source>
</evidence>
<dbReference type="PANTHER" id="PTHR10218">
    <property type="entry name" value="GTP-BINDING PROTEIN ALPHA SUBUNIT"/>
    <property type="match status" value="1"/>
</dbReference>
<dbReference type="GO" id="GO:0031683">
    <property type="term" value="F:G-protein beta/gamma-subunit complex binding"/>
    <property type="evidence" value="ECO:0007669"/>
    <property type="project" value="InterPro"/>
</dbReference>
<dbReference type="InterPro" id="IPR001019">
    <property type="entry name" value="Gprotein_alpha_su"/>
</dbReference>
<feature type="binding site" evidence="6">
    <location>
        <begin position="465"/>
        <end position="468"/>
    </location>
    <ligand>
        <name>GTP</name>
        <dbReference type="ChEBI" id="CHEBI:37565"/>
    </ligand>
</feature>
<name>A0A5C6PTK9_9TELE</name>
<organism evidence="8 9">
    <name type="scientific">Takifugu flavidus</name>
    <name type="common">sansaifugu</name>
    <dbReference type="NCBI Taxonomy" id="433684"/>
    <lineage>
        <taxon>Eukaryota</taxon>
        <taxon>Metazoa</taxon>
        <taxon>Chordata</taxon>
        <taxon>Craniata</taxon>
        <taxon>Vertebrata</taxon>
        <taxon>Euteleostomi</taxon>
        <taxon>Actinopterygii</taxon>
        <taxon>Neopterygii</taxon>
        <taxon>Teleostei</taxon>
        <taxon>Neoteleostei</taxon>
        <taxon>Acanthomorphata</taxon>
        <taxon>Eupercaria</taxon>
        <taxon>Tetraodontiformes</taxon>
        <taxon>Tetradontoidea</taxon>
        <taxon>Tetraodontidae</taxon>
        <taxon>Takifugu</taxon>
    </lineage>
</organism>
<keyword evidence="1 7" id="KW-0479">Metal-binding</keyword>
<evidence type="ECO:0000256" key="6">
    <source>
        <dbReference type="PIRSR" id="PIRSR601019-1"/>
    </source>
</evidence>